<dbReference type="RefSeq" id="WP_209997115.1">
    <property type="nucleotide sequence ID" value="NZ_BAAAJY010000003.1"/>
</dbReference>
<dbReference type="GO" id="GO:0016829">
    <property type="term" value="F:lyase activity"/>
    <property type="evidence" value="ECO:0007669"/>
    <property type="project" value="UniProtKB-KW"/>
</dbReference>
<dbReference type="Pfam" id="PF00903">
    <property type="entry name" value="Glyoxalase"/>
    <property type="match status" value="1"/>
</dbReference>
<gene>
    <name evidence="2" type="ORF">JOF47_001668</name>
</gene>
<dbReference type="Gene3D" id="3.10.180.10">
    <property type="entry name" value="2,3-Dihydroxybiphenyl 1,2-Dioxygenase, domain 1"/>
    <property type="match status" value="1"/>
</dbReference>
<dbReference type="InterPro" id="IPR029068">
    <property type="entry name" value="Glyas_Bleomycin-R_OHBP_Dase"/>
</dbReference>
<evidence type="ECO:0000313" key="3">
    <source>
        <dbReference type="Proteomes" id="UP001296993"/>
    </source>
</evidence>
<protein>
    <submittedName>
        <fullName evidence="2">Enzyme related to lactoylglutathione lyase</fullName>
    </submittedName>
</protein>
<dbReference type="InterPro" id="IPR004360">
    <property type="entry name" value="Glyas_Fos-R_dOase_dom"/>
</dbReference>
<dbReference type="Proteomes" id="UP001296993">
    <property type="component" value="Unassembled WGS sequence"/>
</dbReference>
<feature type="domain" description="VOC" evidence="1">
    <location>
        <begin position="6"/>
        <end position="126"/>
    </location>
</feature>
<sequence length="128" mass="13695">MSLSSSPLTTIIPVTDGERSRQFYEDSLGLPFEGQATDGNMVFTLAGSGSLALLSDPEAKPSPHTTASFEVHDIAAVISELNAKGVVFEDYDLPSLKTVDHVCVLGSEKAAWFKDPDGNILCLHENLT</sequence>
<evidence type="ECO:0000313" key="2">
    <source>
        <dbReference type="EMBL" id="MBP2386157.1"/>
    </source>
</evidence>
<dbReference type="InterPro" id="IPR037523">
    <property type="entry name" value="VOC_core"/>
</dbReference>
<dbReference type="EMBL" id="JAGIOF010000001">
    <property type="protein sequence ID" value="MBP2386157.1"/>
    <property type="molecule type" value="Genomic_DNA"/>
</dbReference>
<organism evidence="2 3">
    <name type="scientific">Paeniglutamicibacter kerguelensis</name>
    <dbReference type="NCBI Taxonomy" id="254788"/>
    <lineage>
        <taxon>Bacteria</taxon>
        <taxon>Bacillati</taxon>
        <taxon>Actinomycetota</taxon>
        <taxon>Actinomycetes</taxon>
        <taxon>Micrococcales</taxon>
        <taxon>Micrococcaceae</taxon>
        <taxon>Paeniglutamicibacter</taxon>
    </lineage>
</organism>
<keyword evidence="2" id="KW-0456">Lyase</keyword>
<keyword evidence="3" id="KW-1185">Reference proteome</keyword>
<dbReference type="SUPFAM" id="SSF54593">
    <property type="entry name" value="Glyoxalase/Bleomycin resistance protein/Dihydroxybiphenyl dioxygenase"/>
    <property type="match status" value="1"/>
</dbReference>
<evidence type="ECO:0000259" key="1">
    <source>
        <dbReference type="PROSITE" id="PS51819"/>
    </source>
</evidence>
<accession>A0ABS4XCF4</accession>
<reference evidence="2 3" key="1">
    <citation type="submission" date="2021-03" db="EMBL/GenBank/DDBJ databases">
        <title>Sequencing the genomes of 1000 actinobacteria strains.</title>
        <authorList>
            <person name="Klenk H.-P."/>
        </authorList>
    </citation>
    <scope>NUCLEOTIDE SEQUENCE [LARGE SCALE GENOMIC DNA]</scope>
    <source>
        <strain evidence="2 3">DSM 15797</strain>
    </source>
</reference>
<proteinExistence type="predicted"/>
<dbReference type="PROSITE" id="PS51819">
    <property type="entry name" value="VOC"/>
    <property type="match status" value="1"/>
</dbReference>
<comment type="caution">
    <text evidence="2">The sequence shown here is derived from an EMBL/GenBank/DDBJ whole genome shotgun (WGS) entry which is preliminary data.</text>
</comment>
<name>A0ABS4XCF4_9MICC</name>